<dbReference type="EMBL" id="CP117167">
    <property type="protein sequence ID" value="WCT12746.1"/>
    <property type="molecule type" value="Genomic_DNA"/>
</dbReference>
<gene>
    <name evidence="2" type="ORF">PQO05_02215</name>
</gene>
<sequence length="94" mass="11021">MSLAVNWTDEAQETFDGIVELIDQKWGHKSASEFISHVQRVIMLISIQPYMFKEVSIPNCRQVVITKQTSMFYTVQNDSIVILFFYDNRQNPLF</sequence>
<keyword evidence="3" id="KW-1185">Reference proteome</keyword>
<protein>
    <submittedName>
        <fullName evidence="2">Type II toxin-antitoxin system RelE/ParE family toxin</fullName>
    </submittedName>
</protein>
<evidence type="ECO:0000313" key="2">
    <source>
        <dbReference type="EMBL" id="WCT12746.1"/>
    </source>
</evidence>
<reference evidence="2 3" key="1">
    <citation type="submission" date="2023-02" db="EMBL/GenBank/DDBJ databases">
        <title>Genome sequence of Mucilaginibacter jinjuensis strain KACC 16571.</title>
        <authorList>
            <person name="Kim S."/>
            <person name="Heo J."/>
            <person name="Kwon S.-W."/>
        </authorList>
    </citation>
    <scope>NUCLEOTIDE SEQUENCE [LARGE SCALE GENOMIC DNA]</scope>
    <source>
        <strain evidence="2 3">KACC 16571</strain>
    </source>
</reference>
<organism evidence="2 3">
    <name type="scientific">Mucilaginibacter jinjuensis</name>
    <dbReference type="NCBI Taxonomy" id="1176721"/>
    <lineage>
        <taxon>Bacteria</taxon>
        <taxon>Pseudomonadati</taxon>
        <taxon>Bacteroidota</taxon>
        <taxon>Sphingobacteriia</taxon>
        <taxon>Sphingobacteriales</taxon>
        <taxon>Sphingobacteriaceae</taxon>
        <taxon>Mucilaginibacter</taxon>
    </lineage>
</organism>
<dbReference type="Gene3D" id="3.30.2310.20">
    <property type="entry name" value="RelE-like"/>
    <property type="match status" value="1"/>
</dbReference>
<dbReference type="InterPro" id="IPR007712">
    <property type="entry name" value="RelE/ParE_toxin"/>
</dbReference>
<evidence type="ECO:0000256" key="1">
    <source>
        <dbReference type="ARBA" id="ARBA00022649"/>
    </source>
</evidence>
<accession>A0ABY7T8R5</accession>
<evidence type="ECO:0000313" key="3">
    <source>
        <dbReference type="Proteomes" id="UP001216139"/>
    </source>
</evidence>
<dbReference type="Proteomes" id="UP001216139">
    <property type="component" value="Chromosome"/>
</dbReference>
<dbReference type="Pfam" id="PF05016">
    <property type="entry name" value="ParE_toxin"/>
    <property type="match status" value="1"/>
</dbReference>
<keyword evidence="1" id="KW-1277">Toxin-antitoxin system</keyword>
<dbReference type="InterPro" id="IPR035093">
    <property type="entry name" value="RelE/ParE_toxin_dom_sf"/>
</dbReference>
<dbReference type="RefSeq" id="WP_273631007.1">
    <property type="nucleotide sequence ID" value="NZ_CP117167.1"/>
</dbReference>
<name>A0ABY7T8R5_9SPHI</name>
<proteinExistence type="predicted"/>